<evidence type="ECO:0000313" key="3">
    <source>
        <dbReference type="EMBL" id="CAA6801036.1"/>
    </source>
</evidence>
<dbReference type="InterPro" id="IPR036217">
    <property type="entry name" value="MethylDNA_cys_MeTrfase_DNAb"/>
</dbReference>
<sequence>MEFDKEQFIKDIHAITRLIPAGRVSSYGAIATALEQKRRVRMVGWAMNNCPEDVPAHRVLNRNGVLTGRAAFGGNLMVELLRAEGIEVKDNKVVDFKTLYWDPLRDMDC</sequence>
<dbReference type="PANTHER" id="PTHR42942:SF1">
    <property type="entry name" value="ALKYLTRANSFERASE-LIKE PROTEIN 1"/>
    <property type="match status" value="1"/>
</dbReference>
<dbReference type="GO" id="GO:0032259">
    <property type="term" value="P:methylation"/>
    <property type="evidence" value="ECO:0007669"/>
    <property type="project" value="UniProtKB-KW"/>
</dbReference>
<dbReference type="Gene3D" id="1.10.10.10">
    <property type="entry name" value="Winged helix-like DNA-binding domain superfamily/Winged helix DNA-binding domain"/>
    <property type="match status" value="1"/>
</dbReference>
<name>A0A6S6S4A3_9BACT</name>
<gene>
    <name evidence="3" type="ORF">HELGO_WM30688</name>
</gene>
<keyword evidence="3" id="KW-0489">Methyltransferase</keyword>
<proteinExistence type="predicted"/>
<accession>A0A6S6S4A3</accession>
<dbReference type="GO" id="GO:0008168">
    <property type="term" value="F:methyltransferase activity"/>
    <property type="evidence" value="ECO:0007669"/>
    <property type="project" value="UniProtKB-KW"/>
</dbReference>
<dbReference type="CDD" id="cd06445">
    <property type="entry name" value="ATase"/>
    <property type="match status" value="1"/>
</dbReference>
<organism evidence="3">
    <name type="scientific">uncultured Aureispira sp</name>
    <dbReference type="NCBI Taxonomy" id="1331704"/>
    <lineage>
        <taxon>Bacteria</taxon>
        <taxon>Pseudomonadati</taxon>
        <taxon>Bacteroidota</taxon>
        <taxon>Saprospiria</taxon>
        <taxon>Saprospirales</taxon>
        <taxon>Saprospiraceae</taxon>
        <taxon>Aureispira</taxon>
        <taxon>environmental samples</taxon>
    </lineage>
</organism>
<dbReference type="InterPro" id="IPR052520">
    <property type="entry name" value="ATL_DNA_repair"/>
</dbReference>
<keyword evidence="3" id="KW-0808">Transferase</keyword>
<evidence type="ECO:0000259" key="2">
    <source>
        <dbReference type="Pfam" id="PF01035"/>
    </source>
</evidence>
<dbReference type="PANTHER" id="PTHR42942">
    <property type="entry name" value="6-O-METHYLGUANINE DNA METHYLTRANSFERASE"/>
    <property type="match status" value="1"/>
</dbReference>
<dbReference type="EMBL" id="CACVAQ010000059">
    <property type="protein sequence ID" value="CAA6801036.1"/>
    <property type="molecule type" value="Genomic_DNA"/>
</dbReference>
<evidence type="ECO:0000256" key="1">
    <source>
        <dbReference type="ARBA" id="ARBA00022763"/>
    </source>
</evidence>
<dbReference type="GO" id="GO:0006281">
    <property type="term" value="P:DNA repair"/>
    <property type="evidence" value="ECO:0007669"/>
    <property type="project" value="InterPro"/>
</dbReference>
<dbReference type="SUPFAM" id="SSF46767">
    <property type="entry name" value="Methylated DNA-protein cysteine methyltransferase, C-terminal domain"/>
    <property type="match status" value="1"/>
</dbReference>
<feature type="domain" description="Methylated-DNA-[protein]-cysteine S-methyltransferase DNA binding" evidence="2">
    <location>
        <begin position="8"/>
        <end position="86"/>
    </location>
</feature>
<protein>
    <submittedName>
        <fullName evidence="3">Methylated-DNA-[protein]-cysteine S-methyltransferase</fullName>
    </submittedName>
</protein>
<reference evidence="3" key="1">
    <citation type="submission" date="2020-01" db="EMBL/GenBank/DDBJ databases">
        <authorList>
            <person name="Meier V. D."/>
            <person name="Meier V D."/>
        </authorList>
    </citation>
    <scope>NUCLEOTIDE SEQUENCE</scope>
    <source>
        <strain evidence="3">HLG_WM_MAG_10</strain>
    </source>
</reference>
<keyword evidence="1" id="KW-0227">DNA damage</keyword>
<dbReference type="InterPro" id="IPR036388">
    <property type="entry name" value="WH-like_DNA-bd_sf"/>
</dbReference>
<dbReference type="InterPro" id="IPR014048">
    <property type="entry name" value="MethylDNA_cys_MeTrfase_DNA-bd"/>
</dbReference>
<dbReference type="AlphaFoldDB" id="A0A6S6S4A3"/>
<dbReference type="Pfam" id="PF01035">
    <property type="entry name" value="DNA_binding_1"/>
    <property type="match status" value="1"/>
</dbReference>